<dbReference type="Proteomes" id="UP000479000">
    <property type="component" value="Unassembled WGS sequence"/>
</dbReference>
<reference evidence="1 2" key="1">
    <citation type="submission" date="2020-02" db="EMBL/GenBank/DDBJ databases">
        <authorList>
            <person name="Ferguson B K."/>
        </authorList>
    </citation>
    <scope>NUCLEOTIDE SEQUENCE [LARGE SCALE GENOMIC DNA]</scope>
</reference>
<dbReference type="EMBL" id="CADCXU010035182">
    <property type="protein sequence ID" value="CAB0020275.1"/>
    <property type="molecule type" value="Genomic_DNA"/>
</dbReference>
<feature type="non-terminal residue" evidence="1">
    <location>
        <position position="1"/>
    </location>
</feature>
<protein>
    <submittedName>
        <fullName evidence="1">Uncharacterized protein</fullName>
    </submittedName>
</protein>
<evidence type="ECO:0000313" key="2">
    <source>
        <dbReference type="Proteomes" id="UP000479000"/>
    </source>
</evidence>
<keyword evidence="2" id="KW-1185">Reference proteome</keyword>
<evidence type="ECO:0000313" key="1">
    <source>
        <dbReference type="EMBL" id="CAB0020275.1"/>
    </source>
</evidence>
<dbReference type="AlphaFoldDB" id="A0A6H5HU57"/>
<feature type="non-terminal residue" evidence="1">
    <location>
        <position position="58"/>
    </location>
</feature>
<organism evidence="1 2">
    <name type="scientific">Nesidiocoris tenuis</name>
    <dbReference type="NCBI Taxonomy" id="355587"/>
    <lineage>
        <taxon>Eukaryota</taxon>
        <taxon>Metazoa</taxon>
        <taxon>Ecdysozoa</taxon>
        <taxon>Arthropoda</taxon>
        <taxon>Hexapoda</taxon>
        <taxon>Insecta</taxon>
        <taxon>Pterygota</taxon>
        <taxon>Neoptera</taxon>
        <taxon>Paraneoptera</taxon>
        <taxon>Hemiptera</taxon>
        <taxon>Heteroptera</taxon>
        <taxon>Panheteroptera</taxon>
        <taxon>Cimicomorpha</taxon>
        <taxon>Miridae</taxon>
        <taxon>Dicyphina</taxon>
        <taxon>Nesidiocoris</taxon>
    </lineage>
</organism>
<sequence>TQPSTLRRRNALASLRSIVIVGAKPMYPVVTWIRGAHFSWPHGDPNSGATHASLPKNV</sequence>
<proteinExistence type="predicted"/>
<accession>A0A6H5HU57</accession>
<gene>
    <name evidence="1" type="ORF">NTEN_LOCUS23867</name>
</gene>
<name>A0A6H5HU57_9HEMI</name>